<gene>
    <name evidence="2" type="ORF">F53441_676</name>
</gene>
<dbReference type="OrthoDB" id="5091332at2759"/>
<keyword evidence="3" id="KW-1185">Reference proteome</keyword>
<reference evidence="2" key="1">
    <citation type="submission" date="2020-01" db="EMBL/GenBank/DDBJ databases">
        <title>Identification and distribution of gene clusters putatively required for synthesis of sphingolipid metabolism inhibitors in phylogenetically diverse species of the filamentous fungus Fusarium.</title>
        <authorList>
            <person name="Kim H.-S."/>
            <person name="Busman M."/>
            <person name="Brown D.W."/>
            <person name="Divon H."/>
            <person name="Uhlig S."/>
            <person name="Proctor R.H."/>
        </authorList>
    </citation>
    <scope>NUCLEOTIDE SEQUENCE</scope>
    <source>
        <strain evidence="2">NRRL 53441</strain>
    </source>
</reference>
<dbReference type="Proteomes" id="UP000605986">
    <property type="component" value="Unassembled WGS sequence"/>
</dbReference>
<accession>A0A8H4KW78</accession>
<comment type="caution">
    <text evidence="2">The sequence shown here is derived from an EMBL/GenBank/DDBJ whole genome shotgun (WGS) entry which is preliminary data.</text>
</comment>
<organism evidence="2 3">
    <name type="scientific">Fusarium austroafricanum</name>
    <dbReference type="NCBI Taxonomy" id="2364996"/>
    <lineage>
        <taxon>Eukaryota</taxon>
        <taxon>Fungi</taxon>
        <taxon>Dikarya</taxon>
        <taxon>Ascomycota</taxon>
        <taxon>Pezizomycotina</taxon>
        <taxon>Sordariomycetes</taxon>
        <taxon>Hypocreomycetidae</taxon>
        <taxon>Hypocreales</taxon>
        <taxon>Nectriaceae</taxon>
        <taxon>Fusarium</taxon>
        <taxon>Fusarium concolor species complex</taxon>
    </lineage>
</organism>
<feature type="compositionally biased region" description="Basic and acidic residues" evidence="1">
    <location>
        <begin position="1"/>
        <end position="11"/>
    </location>
</feature>
<evidence type="ECO:0000313" key="2">
    <source>
        <dbReference type="EMBL" id="KAF4457347.1"/>
    </source>
</evidence>
<dbReference type="AlphaFoldDB" id="A0A8H4KW78"/>
<feature type="compositionally biased region" description="Polar residues" evidence="1">
    <location>
        <begin position="226"/>
        <end position="241"/>
    </location>
</feature>
<protein>
    <submittedName>
        <fullName evidence="2">Uncharacterized protein</fullName>
    </submittedName>
</protein>
<feature type="region of interest" description="Disordered" evidence="1">
    <location>
        <begin position="220"/>
        <end position="298"/>
    </location>
</feature>
<sequence length="298" mass="33846">MFAPDVHDRQTTDSFGNPSHNFAPHPRDGAKFPLTDMLPPEQFDCPFHKFDPIRYQNCRHLIMPQMDHVIDHIVKCHLMQSSNPGASDNETITHCEKCRFHFYGPDAQRKLEHHWKSDQCTLERISTTGVMSSAELLQFNNLIHIRHGGYKFLGGGQAPMISDRVPETQQWNIMPLETPPQQTFQAQKHQLVDPVISGRQDENSFNAAWRQEINQQPISVGFSPNEFLTDSLGQGGSSATASHVREESAKMRLMDKDEDSDKDNKGDEFSEDDEDTVDSKDSEDSDDKVGDVIFAKSY</sequence>
<evidence type="ECO:0000313" key="3">
    <source>
        <dbReference type="Proteomes" id="UP000605986"/>
    </source>
</evidence>
<feature type="compositionally biased region" description="Basic and acidic residues" evidence="1">
    <location>
        <begin position="243"/>
        <end position="255"/>
    </location>
</feature>
<dbReference type="EMBL" id="JAADJG010000026">
    <property type="protein sequence ID" value="KAF4457347.1"/>
    <property type="molecule type" value="Genomic_DNA"/>
</dbReference>
<proteinExistence type="predicted"/>
<name>A0A8H4KW78_9HYPO</name>
<feature type="compositionally biased region" description="Basic and acidic residues" evidence="1">
    <location>
        <begin position="277"/>
        <end position="290"/>
    </location>
</feature>
<feature type="region of interest" description="Disordered" evidence="1">
    <location>
        <begin position="1"/>
        <end position="33"/>
    </location>
</feature>
<evidence type="ECO:0000256" key="1">
    <source>
        <dbReference type="SAM" id="MobiDB-lite"/>
    </source>
</evidence>